<dbReference type="EMBL" id="JBJQOH010000003">
    <property type="protein sequence ID" value="KAL3690961.1"/>
    <property type="molecule type" value="Genomic_DNA"/>
</dbReference>
<name>A0ABD3HJ61_9MARC</name>
<dbReference type="AlphaFoldDB" id="A0ABD3HJ61"/>
<dbReference type="Proteomes" id="UP001633002">
    <property type="component" value="Unassembled WGS sequence"/>
</dbReference>
<evidence type="ECO:0000313" key="2">
    <source>
        <dbReference type="Proteomes" id="UP001633002"/>
    </source>
</evidence>
<comment type="caution">
    <text evidence="1">The sequence shown here is derived from an EMBL/GenBank/DDBJ whole genome shotgun (WGS) entry which is preliminary data.</text>
</comment>
<accession>A0ABD3HJ61</accession>
<reference evidence="1 2" key="1">
    <citation type="submission" date="2024-09" db="EMBL/GenBank/DDBJ databases">
        <title>Chromosome-scale assembly of Riccia sorocarpa.</title>
        <authorList>
            <person name="Paukszto L."/>
        </authorList>
    </citation>
    <scope>NUCLEOTIDE SEQUENCE [LARGE SCALE GENOMIC DNA]</scope>
    <source>
        <strain evidence="1">LP-2024</strain>
        <tissue evidence="1">Aerial parts of the thallus</tissue>
    </source>
</reference>
<organism evidence="1 2">
    <name type="scientific">Riccia sorocarpa</name>
    <dbReference type="NCBI Taxonomy" id="122646"/>
    <lineage>
        <taxon>Eukaryota</taxon>
        <taxon>Viridiplantae</taxon>
        <taxon>Streptophyta</taxon>
        <taxon>Embryophyta</taxon>
        <taxon>Marchantiophyta</taxon>
        <taxon>Marchantiopsida</taxon>
        <taxon>Marchantiidae</taxon>
        <taxon>Marchantiales</taxon>
        <taxon>Ricciaceae</taxon>
        <taxon>Riccia</taxon>
    </lineage>
</organism>
<proteinExistence type="predicted"/>
<sequence>MNLRTLASAGLASSGRRQVGRTRPLRATVRSRLFTGCVDRTEGCRGTASAYARRVSQPFDSARFGQAASIELMWGRSTASAYDGRGFRPFDRTRSDRSFEKAQRFAFHPKRGIPPRGPHFSPHFFERFERSSSISAAQSNYLLITDPTDLNVEFHRYGDVIVAICLVVGGEHRAPSPCGNVRNETLTFPADA</sequence>
<keyword evidence="2" id="KW-1185">Reference proteome</keyword>
<protein>
    <submittedName>
        <fullName evidence="1">Uncharacterized protein</fullName>
    </submittedName>
</protein>
<gene>
    <name evidence="1" type="ORF">R1sor_004612</name>
</gene>
<evidence type="ECO:0000313" key="1">
    <source>
        <dbReference type="EMBL" id="KAL3690961.1"/>
    </source>
</evidence>